<accession>A0A9D4GYM6</accession>
<evidence type="ECO:0000313" key="1">
    <source>
        <dbReference type="EMBL" id="KAH3825370.1"/>
    </source>
</evidence>
<comment type="caution">
    <text evidence="1">The sequence shown here is derived from an EMBL/GenBank/DDBJ whole genome shotgun (WGS) entry which is preliminary data.</text>
</comment>
<keyword evidence="2" id="KW-1185">Reference proteome</keyword>
<gene>
    <name evidence="1" type="ORF">DPMN_127245</name>
</gene>
<evidence type="ECO:0000313" key="2">
    <source>
        <dbReference type="Proteomes" id="UP000828390"/>
    </source>
</evidence>
<dbReference type="EMBL" id="JAIWYP010000005">
    <property type="protein sequence ID" value="KAH3825370.1"/>
    <property type="molecule type" value="Genomic_DNA"/>
</dbReference>
<sequence>MCSSPDKLSVHWDKGRNSKWAPIHHGRPLKVTYTSLQCGSSSLPLLCPGIGILAGTLHGLRYTMAKR</sequence>
<dbReference type="AlphaFoldDB" id="A0A9D4GYM6"/>
<reference evidence="1" key="1">
    <citation type="journal article" date="2019" name="bioRxiv">
        <title>The Genome of the Zebra Mussel, Dreissena polymorpha: A Resource for Invasive Species Research.</title>
        <authorList>
            <person name="McCartney M.A."/>
            <person name="Auch B."/>
            <person name="Kono T."/>
            <person name="Mallez S."/>
            <person name="Zhang Y."/>
            <person name="Obille A."/>
            <person name="Becker A."/>
            <person name="Abrahante J.E."/>
            <person name="Garbe J."/>
            <person name="Badalamenti J.P."/>
            <person name="Herman A."/>
            <person name="Mangelson H."/>
            <person name="Liachko I."/>
            <person name="Sullivan S."/>
            <person name="Sone E.D."/>
            <person name="Koren S."/>
            <person name="Silverstein K.A.T."/>
            <person name="Beckman K.B."/>
            <person name="Gohl D.M."/>
        </authorList>
    </citation>
    <scope>NUCLEOTIDE SEQUENCE</scope>
    <source>
        <strain evidence="1">Duluth1</strain>
        <tissue evidence="1">Whole animal</tissue>
    </source>
</reference>
<name>A0A9D4GYM6_DREPO</name>
<proteinExistence type="predicted"/>
<dbReference type="Proteomes" id="UP000828390">
    <property type="component" value="Unassembled WGS sequence"/>
</dbReference>
<organism evidence="1 2">
    <name type="scientific">Dreissena polymorpha</name>
    <name type="common">Zebra mussel</name>
    <name type="synonym">Mytilus polymorpha</name>
    <dbReference type="NCBI Taxonomy" id="45954"/>
    <lineage>
        <taxon>Eukaryota</taxon>
        <taxon>Metazoa</taxon>
        <taxon>Spiralia</taxon>
        <taxon>Lophotrochozoa</taxon>
        <taxon>Mollusca</taxon>
        <taxon>Bivalvia</taxon>
        <taxon>Autobranchia</taxon>
        <taxon>Heteroconchia</taxon>
        <taxon>Euheterodonta</taxon>
        <taxon>Imparidentia</taxon>
        <taxon>Neoheterodontei</taxon>
        <taxon>Myida</taxon>
        <taxon>Dreissenoidea</taxon>
        <taxon>Dreissenidae</taxon>
        <taxon>Dreissena</taxon>
    </lineage>
</organism>
<protein>
    <submittedName>
        <fullName evidence="1">Uncharacterized protein</fullName>
    </submittedName>
</protein>
<reference evidence="1" key="2">
    <citation type="submission" date="2020-11" db="EMBL/GenBank/DDBJ databases">
        <authorList>
            <person name="McCartney M.A."/>
            <person name="Auch B."/>
            <person name="Kono T."/>
            <person name="Mallez S."/>
            <person name="Becker A."/>
            <person name="Gohl D.M."/>
            <person name="Silverstein K.A.T."/>
            <person name="Koren S."/>
            <person name="Bechman K.B."/>
            <person name="Herman A."/>
            <person name="Abrahante J.E."/>
            <person name="Garbe J."/>
        </authorList>
    </citation>
    <scope>NUCLEOTIDE SEQUENCE</scope>
    <source>
        <strain evidence="1">Duluth1</strain>
        <tissue evidence="1">Whole animal</tissue>
    </source>
</reference>